<feature type="region of interest" description="Disordered" evidence="1">
    <location>
        <begin position="307"/>
        <end position="337"/>
    </location>
</feature>
<proteinExistence type="predicted"/>
<protein>
    <submittedName>
        <fullName evidence="2">Uncharacterized protein</fullName>
    </submittedName>
</protein>
<sequence>MDPSADEATSRPPGLSRMLSNRALRDGLSRGLDEGARRSGLSVLSAAEGRSSDGRGGNGHGGLDAASGAGLRERNAAPGKDALAFVDVSSFASVQDRSGMWARAAAAASGAAGAGMGLGPDMFIKPIVNGMLGPSIMDFVQKMGNYAGSLVPARINEFLVSEFAGPTPLSIYFMIIDLLDMIIGALQMAFAMAAQLKMMAYNAARNAIMQANLAKAQADAVLLASKRAAEANMLQSRLQAIAVMNVVKAQMLAAKAALKAAAMAARAKVIAGMRAAKASMAAAAAQARAAAAMAKAMKGAIGNALDDLPRPPMPQLPAPLFPEDQAAPLPPDDGEAKDNVTAAGAAAAGSVQAAEAAVRAAKSSTRLKALADASAKAAKAASAVVAAAQSPAVPATTRAHLASVAARAAQVQSRAEEQAATVVRAAEALDQVADDSARAAIRAAQQTGEAPPPPERHLPRPREDALGDVGRAAAAAAESVQPAPQQPPAAADAADGAGGPTGWYDSVRRDDTEATQARSAEELAEEEEGASPPWSGSGAEAVDASSLLEELSALHDAHAARHRGDAVAGSAGPMGLRSGRPLLVDVALALRGAARAVSEASEGLELDLRERAAEGLSEAAARSALASIRAAAALPAAIARANGRVASAPAGAAADETASQRAGGTSAGSDPAVAVDGSAGVTGQRPMSLESLRETADAFDVFLQEAAVPREVDGAAAGGGWSTSNPASSSTAATAAAERGRSTGAAAHGAARRHRPVRPDPLDAVTTGPSFVEVWSAVDATTRSADRFRARSRALERHLSTAEDSAVHVSGAAVRAAAVSAGRAFAELGALERAAAEAFGTSGAEPQVTMKMILEHTAGDDYAEMGEAEKALTQELKTDASKIVISVASLALTEDLVSDALAFTWPAMEGEAIPAAMEQAAMGTSLAATAGIGYAVSTGLVGAATTAVLRDTESFAVRALSSQLAGAVSAATGDIVREAKGAPPGTTARARSGMPQLGGDPSGSQPMGARGISRFTEDDLPACQRCARRPHGGGFGDLSGYLAKDAQDGEAAKELGEEAARRLRECDMCSAAVAKQLANGTSEQLAYRWVRTALIPEQYQVAWQASDTDPEAGIGKQ</sequence>
<accession>A0A5A8C426</accession>
<evidence type="ECO:0000313" key="3">
    <source>
        <dbReference type="Proteomes" id="UP000323011"/>
    </source>
</evidence>
<feature type="region of interest" description="Disordered" evidence="1">
    <location>
        <begin position="442"/>
        <end position="542"/>
    </location>
</feature>
<dbReference type="Proteomes" id="UP000323011">
    <property type="component" value="Unassembled WGS sequence"/>
</dbReference>
<feature type="region of interest" description="Disordered" evidence="1">
    <location>
        <begin position="656"/>
        <end position="685"/>
    </location>
</feature>
<feature type="compositionally biased region" description="Low complexity" evidence="1">
    <location>
        <begin position="722"/>
        <end position="749"/>
    </location>
</feature>
<comment type="caution">
    <text evidence="2">The sequence shown here is derived from an EMBL/GenBank/DDBJ whole genome shotgun (WGS) entry which is preliminary data.</text>
</comment>
<feature type="compositionally biased region" description="Pro residues" evidence="1">
    <location>
        <begin position="310"/>
        <end position="320"/>
    </location>
</feature>
<feature type="compositionally biased region" description="Basic and acidic residues" evidence="1">
    <location>
        <begin position="454"/>
        <end position="465"/>
    </location>
</feature>
<dbReference type="AlphaFoldDB" id="A0A5A8C426"/>
<feature type="compositionally biased region" description="Low complexity" evidence="1">
    <location>
        <begin position="467"/>
        <end position="495"/>
    </location>
</feature>
<feature type="region of interest" description="Disordered" evidence="1">
    <location>
        <begin position="1"/>
        <end position="68"/>
    </location>
</feature>
<dbReference type="EMBL" id="VLTN01000076">
    <property type="protein sequence ID" value="KAA0146870.1"/>
    <property type="molecule type" value="Genomic_DNA"/>
</dbReference>
<evidence type="ECO:0000256" key="1">
    <source>
        <dbReference type="SAM" id="MobiDB-lite"/>
    </source>
</evidence>
<feature type="region of interest" description="Disordered" evidence="1">
    <location>
        <begin position="978"/>
        <end position="1007"/>
    </location>
</feature>
<organism evidence="2 3">
    <name type="scientific">Cafeteria roenbergensis</name>
    <name type="common">Marine flagellate</name>
    <dbReference type="NCBI Taxonomy" id="33653"/>
    <lineage>
        <taxon>Eukaryota</taxon>
        <taxon>Sar</taxon>
        <taxon>Stramenopiles</taxon>
        <taxon>Bigyra</taxon>
        <taxon>Opalozoa</taxon>
        <taxon>Bicosoecida</taxon>
        <taxon>Cafeteriaceae</taxon>
        <taxon>Cafeteria</taxon>
    </lineage>
</organism>
<feature type="compositionally biased region" description="Basic and acidic residues" evidence="1">
    <location>
        <begin position="23"/>
        <end position="37"/>
    </location>
</feature>
<evidence type="ECO:0000313" key="2">
    <source>
        <dbReference type="EMBL" id="KAA0146870.1"/>
    </source>
</evidence>
<feature type="region of interest" description="Disordered" evidence="1">
    <location>
        <begin position="714"/>
        <end position="764"/>
    </location>
</feature>
<gene>
    <name evidence="2" type="ORF">FNF29_07751</name>
</gene>
<keyword evidence="3" id="KW-1185">Reference proteome</keyword>
<reference evidence="2 3" key="1">
    <citation type="submission" date="2019-07" db="EMBL/GenBank/DDBJ databases">
        <title>Genomes of Cafeteria roenbergensis.</title>
        <authorList>
            <person name="Fischer M.G."/>
            <person name="Hackl T."/>
            <person name="Roman M."/>
        </authorList>
    </citation>
    <scope>NUCLEOTIDE SEQUENCE [LARGE SCALE GENOMIC DNA]</scope>
    <source>
        <strain evidence="2 3">BVI</strain>
    </source>
</reference>
<name>A0A5A8C426_CAFRO</name>